<evidence type="ECO:0000313" key="4">
    <source>
        <dbReference type="Proteomes" id="UP000595197"/>
    </source>
</evidence>
<keyword evidence="4" id="KW-1185">Reference proteome</keyword>
<dbReference type="PIRSF" id="PIRSF004553">
    <property type="entry name" value="CHP00095"/>
    <property type="match status" value="1"/>
</dbReference>
<dbReference type="PANTHER" id="PTHR43542:SF1">
    <property type="entry name" value="METHYLTRANSFERASE"/>
    <property type="match status" value="1"/>
</dbReference>
<gene>
    <name evidence="3" type="primary">rsmD</name>
    <name evidence="3" type="ORF">IGS68_20235</name>
</gene>
<evidence type="ECO:0000256" key="2">
    <source>
        <dbReference type="ARBA" id="ARBA00022679"/>
    </source>
</evidence>
<protein>
    <submittedName>
        <fullName evidence="3">16S rRNA (Guanine(966)-N(2))-methyltransferase RsmD</fullName>
        <ecNumber evidence="3">2.1.1.171</ecNumber>
    </submittedName>
</protein>
<dbReference type="Gene3D" id="3.40.50.150">
    <property type="entry name" value="Vaccinia Virus protein VP39"/>
    <property type="match status" value="1"/>
</dbReference>
<dbReference type="PANTHER" id="PTHR43542">
    <property type="entry name" value="METHYLTRANSFERASE"/>
    <property type="match status" value="1"/>
</dbReference>
<evidence type="ECO:0000313" key="3">
    <source>
        <dbReference type="EMBL" id="QQP88356.1"/>
    </source>
</evidence>
<dbReference type="Pfam" id="PF03602">
    <property type="entry name" value="Cons_hypoth95"/>
    <property type="match status" value="1"/>
</dbReference>
<dbReference type="EC" id="2.1.1.171" evidence="3"/>
<proteinExistence type="predicted"/>
<accession>A0ABX7B255</accession>
<dbReference type="InterPro" id="IPR004398">
    <property type="entry name" value="RNA_MeTrfase_RsmD"/>
</dbReference>
<dbReference type="GO" id="GO:0052913">
    <property type="term" value="F:16S rRNA (guanine(966)-N(2))-methyltransferase activity"/>
    <property type="evidence" value="ECO:0007669"/>
    <property type="project" value="UniProtKB-EC"/>
</dbReference>
<reference evidence="3" key="1">
    <citation type="submission" date="2021-02" db="EMBL/GenBank/DDBJ databases">
        <title>Skermanella TT6 skin isolate.</title>
        <authorList>
            <person name="Lee K."/>
            <person name="Ganzorig M."/>
        </authorList>
    </citation>
    <scope>NUCLEOTIDE SEQUENCE</scope>
    <source>
        <strain evidence="3">TT6</strain>
    </source>
</reference>
<dbReference type="NCBIfam" id="TIGR00095">
    <property type="entry name" value="16S rRNA (guanine(966)-N(2))-methyltransferase RsmD"/>
    <property type="match status" value="1"/>
</dbReference>
<keyword evidence="2 3" id="KW-0808">Transferase</keyword>
<dbReference type="InterPro" id="IPR029063">
    <property type="entry name" value="SAM-dependent_MTases_sf"/>
</dbReference>
<dbReference type="SUPFAM" id="SSF53335">
    <property type="entry name" value="S-adenosyl-L-methionine-dependent methyltransferases"/>
    <property type="match status" value="1"/>
</dbReference>
<organism evidence="3 4">
    <name type="scientific">Skermanella cutis</name>
    <dbReference type="NCBI Taxonomy" id="2775420"/>
    <lineage>
        <taxon>Bacteria</taxon>
        <taxon>Pseudomonadati</taxon>
        <taxon>Pseudomonadota</taxon>
        <taxon>Alphaproteobacteria</taxon>
        <taxon>Rhodospirillales</taxon>
        <taxon>Azospirillaceae</taxon>
        <taxon>Skermanella</taxon>
    </lineage>
</organism>
<dbReference type="EMBL" id="CP067420">
    <property type="protein sequence ID" value="QQP88356.1"/>
    <property type="molecule type" value="Genomic_DNA"/>
</dbReference>
<evidence type="ECO:0000256" key="1">
    <source>
        <dbReference type="ARBA" id="ARBA00022603"/>
    </source>
</evidence>
<dbReference type="Proteomes" id="UP000595197">
    <property type="component" value="Chromosome"/>
</dbReference>
<sequence length="188" mass="20188">MRLVGGSLRGRRLEAPAGRDIRPTGDRTREAVFNILAHADWAPDIEGALVLDAFCGTGALGLEALSRGARRVVFMDRGRESLDLVRRNIASLAVADRCDVVRADATRPPRAQGPCGLLFLDPPYGKHLAPAALSALRERGWCAPGAVAVVEIALEDPWETPAFAEALDDRAYGDTRVLFLRIGGPTPP</sequence>
<keyword evidence="1 3" id="KW-0489">Methyltransferase</keyword>
<dbReference type="CDD" id="cd02440">
    <property type="entry name" value="AdoMet_MTases"/>
    <property type="match status" value="1"/>
</dbReference>
<name>A0ABX7B255_9PROT</name>
<dbReference type="RefSeq" id="WP_201073089.1">
    <property type="nucleotide sequence ID" value="NZ_CP067420.1"/>
</dbReference>